<evidence type="ECO:0000256" key="1">
    <source>
        <dbReference type="SAM" id="Phobius"/>
    </source>
</evidence>
<reference evidence="3 4" key="1">
    <citation type="submission" date="2018-06" db="EMBL/GenBank/DDBJ databases">
        <title>Genomic Encyclopedia of Type Strains, Phase IV (KMG-IV): sequencing the most valuable type-strain genomes for metagenomic binning, comparative biology and taxonomic classification.</title>
        <authorList>
            <person name="Goeker M."/>
        </authorList>
    </citation>
    <scope>NUCLEOTIDE SEQUENCE [LARGE SCALE GENOMIC DNA]</scope>
    <source>
        <strain evidence="3 4">DSM 44599</strain>
    </source>
</reference>
<dbReference type="GO" id="GO:0008233">
    <property type="term" value="F:peptidase activity"/>
    <property type="evidence" value="ECO:0007669"/>
    <property type="project" value="UniProtKB-KW"/>
</dbReference>
<name>A0A366DDR7_9NOCA</name>
<sequence>MPWLLTISIILVLVAAFFANARRVLRNRSNADALTDEIGIATFTAAAAGVLAVLLLGWSCVTMVSTRNVGIITSFNKPVGTLSNGLHLKWPWQKVPELTGSIQTDNHVGGWADGRCDGSTPVRLANNSTACVDHTVRWRIVPDAGDTLYRDYRDDNTIRDSLVTRELNATLNAVFSGYDPLDPKALEGPNLTELSETVTTRLRDKIGTQIDVQNVIISIVHFDATTQDRINALQAQIANTRIAEESQRTAEAQAEANRALASSVSADPNVLVARCLELVNSGKSLPAGFQCWPGTAVPLANPIR</sequence>
<keyword evidence="4" id="KW-1185">Reference proteome</keyword>
<dbReference type="EMBL" id="QNRE01000011">
    <property type="protein sequence ID" value="RBO87564.1"/>
    <property type="molecule type" value="Genomic_DNA"/>
</dbReference>
<dbReference type="PANTHER" id="PTHR42911">
    <property type="entry name" value="MODULATOR OF FTSH PROTEASE HFLC"/>
    <property type="match status" value="1"/>
</dbReference>
<protein>
    <submittedName>
        <fullName evidence="3">Regulator of protease activity HflC (Stomatin/prohibitin superfamily)</fullName>
    </submittedName>
</protein>
<keyword evidence="1" id="KW-1133">Transmembrane helix</keyword>
<dbReference type="Pfam" id="PF01145">
    <property type="entry name" value="Band_7"/>
    <property type="match status" value="1"/>
</dbReference>
<organism evidence="3 4">
    <name type="scientific">Nocardia puris</name>
    <dbReference type="NCBI Taxonomy" id="208602"/>
    <lineage>
        <taxon>Bacteria</taxon>
        <taxon>Bacillati</taxon>
        <taxon>Actinomycetota</taxon>
        <taxon>Actinomycetes</taxon>
        <taxon>Mycobacteriales</taxon>
        <taxon>Nocardiaceae</taxon>
        <taxon>Nocardia</taxon>
    </lineage>
</organism>
<gene>
    <name evidence="3" type="ORF">DFR74_111271</name>
</gene>
<accession>A0A366DDR7</accession>
<dbReference type="RefSeq" id="WP_067505117.1">
    <property type="nucleotide sequence ID" value="NZ_QNRE01000011.1"/>
</dbReference>
<proteinExistence type="predicted"/>
<evidence type="ECO:0000313" key="4">
    <source>
        <dbReference type="Proteomes" id="UP000252586"/>
    </source>
</evidence>
<dbReference type="InterPro" id="IPR001107">
    <property type="entry name" value="Band_7"/>
</dbReference>
<feature type="domain" description="Band 7" evidence="2">
    <location>
        <begin position="64"/>
        <end position="254"/>
    </location>
</feature>
<keyword evidence="3" id="KW-0645">Protease</keyword>
<comment type="caution">
    <text evidence="3">The sequence shown here is derived from an EMBL/GenBank/DDBJ whole genome shotgun (WGS) entry which is preliminary data.</text>
</comment>
<dbReference type="AlphaFoldDB" id="A0A366DDR7"/>
<dbReference type="STRING" id="1210090.GCA_001613185_01392"/>
<dbReference type="OrthoDB" id="4570918at2"/>
<keyword evidence="1" id="KW-0812">Transmembrane</keyword>
<feature type="transmembrane region" description="Helical" evidence="1">
    <location>
        <begin position="37"/>
        <end position="58"/>
    </location>
</feature>
<dbReference type="Proteomes" id="UP000252586">
    <property type="component" value="Unassembled WGS sequence"/>
</dbReference>
<keyword evidence="1" id="KW-0472">Membrane</keyword>
<dbReference type="PANTHER" id="PTHR42911:SF2">
    <property type="entry name" value="PROHIBITIN FAMILY PROTEIN"/>
    <property type="match status" value="1"/>
</dbReference>
<evidence type="ECO:0000313" key="3">
    <source>
        <dbReference type="EMBL" id="RBO87564.1"/>
    </source>
</evidence>
<evidence type="ECO:0000259" key="2">
    <source>
        <dbReference type="Pfam" id="PF01145"/>
    </source>
</evidence>
<dbReference type="GO" id="GO:0006508">
    <property type="term" value="P:proteolysis"/>
    <property type="evidence" value="ECO:0007669"/>
    <property type="project" value="UniProtKB-KW"/>
</dbReference>
<keyword evidence="3" id="KW-0378">Hydrolase</keyword>